<evidence type="ECO:0000313" key="4">
    <source>
        <dbReference type="Proteomes" id="UP000198287"/>
    </source>
</evidence>
<feature type="region of interest" description="Disordered" evidence="1">
    <location>
        <begin position="145"/>
        <end position="165"/>
    </location>
</feature>
<dbReference type="Pfam" id="PF00646">
    <property type="entry name" value="F-box"/>
    <property type="match status" value="1"/>
</dbReference>
<reference evidence="3 4" key="1">
    <citation type="submission" date="2015-12" db="EMBL/GenBank/DDBJ databases">
        <title>The genome of Folsomia candida.</title>
        <authorList>
            <person name="Faddeeva A."/>
            <person name="Derks M.F."/>
            <person name="Anvar Y."/>
            <person name="Smit S."/>
            <person name="Van Straalen N."/>
            <person name="Roelofs D."/>
        </authorList>
    </citation>
    <scope>NUCLEOTIDE SEQUENCE [LARGE SCALE GENOMIC DNA]</scope>
    <source>
        <strain evidence="3 4">VU population</strain>
        <tissue evidence="3">Whole body</tissue>
    </source>
</reference>
<dbReference type="OMA" id="KIARCCS"/>
<comment type="caution">
    <text evidence="3">The sequence shown here is derived from an EMBL/GenBank/DDBJ whole genome shotgun (WGS) entry which is preliminary data.</text>
</comment>
<dbReference type="AlphaFoldDB" id="A0A226DFE4"/>
<name>A0A226DFE4_FOLCA</name>
<dbReference type="SMART" id="SM00256">
    <property type="entry name" value="FBOX"/>
    <property type="match status" value="1"/>
</dbReference>
<feature type="compositionally biased region" description="Basic and acidic residues" evidence="1">
    <location>
        <begin position="149"/>
        <end position="162"/>
    </location>
</feature>
<gene>
    <name evidence="3" type="ORF">Fcan01_21658</name>
</gene>
<evidence type="ECO:0000259" key="2">
    <source>
        <dbReference type="PROSITE" id="PS50181"/>
    </source>
</evidence>
<feature type="compositionally biased region" description="Pro residues" evidence="1">
    <location>
        <begin position="333"/>
        <end position="352"/>
    </location>
</feature>
<dbReference type="Proteomes" id="UP000198287">
    <property type="component" value="Unassembled WGS sequence"/>
</dbReference>
<dbReference type="InterPro" id="IPR036047">
    <property type="entry name" value="F-box-like_dom_sf"/>
</dbReference>
<feature type="domain" description="F-box" evidence="2">
    <location>
        <begin position="267"/>
        <end position="313"/>
    </location>
</feature>
<dbReference type="InterPro" id="IPR001810">
    <property type="entry name" value="F-box_dom"/>
</dbReference>
<organism evidence="3 4">
    <name type="scientific">Folsomia candida</name>
    <name type="common">Springtail</name>
    <dbReference type="NCBI Taxonomy" id="158441"/>
    <lineage>
        <taxon>Eukaryota</taxon>
        <taxon>Metazoa</taxon>
        <taxon>Ecdysozoa</taxon>
        <taxon>Arthropoda</taxon>
        <taxon>Hexapoda</taxon>
        <taxon>Collembola</taxon>
        <taxon>Entomobryomorpha</taxon>
        <taxon>Isotomoidea</taxon>
        <taxon>Isotomidae</taxon>
        <taxon>Proisotominae</taxon>
        <taxon>Folsomia</taxon>
    </lineage>
</organism>
<protein>
    <recommendedName>
        <fullName evidence="2">F-box domain-containing protein</fullName>
    </recommendedName>
</protein>
<evidence type="ECO:0000256" key="1">
    <source>
        <dbReference type="SAM" id="MobiDB-lite"/>
    </source>
</evidence>
<accession>A0A226DFE4</accession>
<dbReference type="PROSITE" id="PS50181">
    <property type="entry name" value="FBOX"/>
    <property type="match status" value="1"/>
</dbReference>
<sequence length="426" mass="48821">MDMDNQQPVSGDSSLAKRPFYMTESKEPLLKVQDIPQCVTNCQGVPPHIQMLMSIKGDQDFISVHEFSARLCHILLVETGFFPVTGDVFQSTGFTFTPQALMDMPDSLRIPEFSRKMLISSMFSQQGIYALKYKVILCELVPESVENSGDDKSTGESSEAKPSESGAESVWQYNFSNDINVTMLFTEDRLNITAVCNMGVPKRTITQQLTLNIEEFFTQRAIVVPVRLRGDQWMRKFDINYTRLSVYFKNKFAIILLDQMDGILLERRGLFSLPYLALIKILKKSDVITILRMSKTCTCFYNIVRDNRLWEFLLKRDFPTDSDQPTSASISSRPPPPPPPLPGIMAPPPTPAPRSTTPTEPSSPPATDNQQKLKSDEDPNYYEIYKQKYASKHRRLHRMNSFPIRFFPTLRINRRIPSIPFHFDRF</sequence>
<evidence type="ECO:0000313" key="3">
    <source>
        <dbReference type="EMBL" id="OXA43574.1"/>
    </source>
</evidence>
<dbReference type="EMBL" id="LNIX01000021">
    <property type="protein sequence ID" value="OXA43574.1"/>
    <property type="molecule type" value="Genomic_DNA"/>
</dbReference>
<keyword evidence="4" id="KW-1185">Reference proteome</keyword>
<dbReference type="SUPFAM" id="SSF81383">
    <property type="entry name" value="F-box domain"/>
    <property type="match status" value="1"/>
</dbReference>
<proteinExistence type="predicted"/>
<dbReference type="Gene3D" id="1.20.1280.50">
    <property type="match status" value="1"/>
</dbReference>
<feature type="region of interest" description="Disordered" evidence="1">
    <location>
        <begin position="321"/>
        <end position="378"/>
    </location>
</feature>